<gene>
    <name evidence="6" type="ORF">BLA60_08685</name>
</gene>
<evidence type="ECO:0000256" key="2">
    <source>
        <dbReference type="ARBA" id="ARBA00006411"/>
    </source>
</evidence>
<dbReference type="Pfam" id="PF14011">
    <property type="entry name" value="ESX-1_EspG"/>
    <property type="match status" value="1"/>
</dbReference>
<dbReference type="OrthoDB" id="3679349at2"/>
<organism evidence="6 7">
    <name type="scientific">Actinophytocola xinjiangensis</name>
    <dbReference type="NCBI Taxonomy" id="485602"/>
    <lineage>
        <taxon>Bacteria</taxon>
        <taxon>Bacillati</taxon>
        <taxon>Actinomycetota</taxon>
        <taxon>Actinomycetes</taxon>
        <taxon>Pseudonocardiales</taxon>
        <taxon>Pseudonocardiaceae</taxon>
    </lineage>
</organism>
<evidence type="ECO:0008006" key="8">
    <source>
        <dbReference type="Google" id="ProtNLM"/>
    </source>
</evidence>
<reference evidence="6 7" key="1">
    <citation type="submission" date="2016-12" db="EMBL/GenBank/DDBJ databases">
        <title>The draft genome sequence of Actinophytocola xinjiangensis.</title>
        <authorList>
            <person name="Wang W."/>
            <person name="Yuan L."/>
        </authorList>
    </citation>
    <scope>NUCLEOTIDE SEQUENCE [LARGE SCALE GENOMIC DNA]</scope>
    <source>
        <strain evidence="6 7">CGMCC 4.4663</strain>
    </source>
</reference>
<dbReference type="InterPro" id="IPR025734">
    <property type="entry name" value="EspG"/>
</dbReference>
<proteinExistence type="inferred from homology"/>
<feature type="region of interest" description="Disordered" evidence="5">
    <location>
        <begin position="237"/>
        <end position="273"/>
    </location>
</feature>
<evidence type="ECO:0000256" key="3">
    <source>
        <dbReference type="ARBA" id="ARBA00022490"/>
    </source>
</evidence>
<comment type="subcellular location">
    <subcellularLocation>
        <location evidence="1">Cytoplasm</location>
    </subcellularLocation>
</comment>
<accession>A0A7Z0WPP0</accession>
<evidence type="ECO:0000256" key="4">
    <source>
        <dbReference type="ARBA" id="ARBA00023186"/>
    </source>
</evidence>
<comment type="caution">
    <text evidence="6">The sequence shown here is derived from an EMBL/GenBank/DDBJ whole genome shotgun (WGS) entry which is preliminary data.</text>
</comment>
<keyword evidence="7" id="KW-1185">Reference proteome</keyword>
<evidence type="ECO:0000256" key="1">
    <source>
        <dbReference type="ARBA" id="ARBA00004496"/>
    </source>
</evidence>
<comment type="similarity">
    <text evidence="2">Belongs to the EspG family.</text>
</comment>
<evidence type="ECO:0000256" key="5">
    <source>
        <dbReference type="SAM" id="MobiDB-lite"/>
    </source>
</evidence>
<dbReference type="RefSeq" id="WP_075132276.1">
    <property type="nucleotide sequence ID" value="NZ_MSIF01000003.1"/>
</dbReference>
<sequence>MREAIPLDPVELFLLWPAHTDPPAVLDLPRPGPTPAERAGHAAEASAALAARGLGGVDRPAPALAALLRTLTDGHVTLELRTPGADGFGAAGDQDAAVALRDGERIRLAASTPGALAAALLDRLPPLPAAPGLPVTVTVGDYATACRAGDTGGAPAFTHALLAAGLREADATTLTRAVTTRTGGGQIGATVGRTRVPGPVTWIDTPAGRYALRRDGDWVSLTPATVARLTAMTTALTGNRPGVTPRPGRRANRVDTGDPAGGRLLRPARTGRR</sequence>
<keyword evidence="3" id="KW-0963">Cytoplasm</keyword>
<keyword evidence="4" id="KW-0143">Chaperone</keyword>
<name>A0A7Z0WPP0_9PSEU</name>
<evidence type="ECO:0000313" key="6">
    <source>
        <dbReference type="EMBL" id="OLF12087.1"/>
    </source>
</evidence>
<dbReference type="AlphaFoldDB" id="A0A7Z0WPP0"/>
<evidence type="ECO:0000313" key="7">
    <source>
        <dbReference type="Proteomes" id="UP000185696"/>
    </source>
</evidence>
<dbReference type="Proteomes" id="UP000185696">
    <property type="component" value="Unassembled WGS sequence"/>
</dbReference>
<protein>
    <recommendedName>
        <fullName evidence="8">ESAT-6 protein secretion system EspG family protein</fullName>
    </recommendedName>
</protein>
<dbReference type="EMBL" id="MSIF01000003">
    <property type="protein sequence ID" value="OLF12087.1"/>
    <property type="molecule type" value="Genomic_DNA"/>
</dbReference>